<accession>A0A9P8UP77</accession>
<dbReference type="GeneID" id="70124621"/>
<feature type="compositionally biased region" description="Low complexity" evidence="1">
    <location>
        <begin position="66"/>
        <end position="79"/>
    </location>
</feature>
<feature type="region of interest" description="Disordered" evidence="1">
    <location>
        <begin position="32"/>
        <end position="100"/>
    </location>
</feature>
<feature type="compositionally biased region" description="Polar residues" evidence="1">
    <location>
        <begin position="56"/>
        <end position="65"/>
    </location>
</feature>
<protein>
    <submittedName>
        <fullName evidence="2">Uncharacterized protein</fullName>
    </submittedName>
</protein>
<feature type="compositionally biased region" description="Basic and acidic residues" evidence="1">
    <location>
        <begin position="275"/>
        <end position="285"/>
    </location>
</feature>
<dbReference type="Proteomes" id="UP000758603">
    <property type="component" value="Unassembled WGS sequence"/>
</dbReference>
<dbReference type="OrthoDB" id="10679006at2759"/>
<organism evidence="2 3">
    <name type="scientific">Truncatella angustata</name>
    <dbReference type="NCBI Taxonomy" id="152316"/>
    <lineage>
        <taxon>Eukaryota</taxon>
        <taxon>Fungi</taxon>
        <taxon>Dikarya</taxon>
        <taxon>Ascomycota</taxon>
        <taxon>Pezizomycotina</taxon>
        <taxon>Sordariomycetes</taxon>
        <taxon>Xylariomycetidae</taxon>
        <taxon>Amphisphaeriales</taxon>
        <taxon>Sporocadaceae</taxon>
        <taxon>Truncatella</taxon>
    </lineage>
</organism>
<feature type="compositionally biased region" description="Low complexity" evidence="1">
    <location>
        <begin position="299"/>
        <end position="308"/>
    </location>
</feature>
<feature type="compositionally biased region" description="Polar residues" evidence="1">
    <location>
        <begin position="360"/>
        <end position="370"/>
    </location>
</feature>
<feature type="compositionally biased region" description="Basic residues" evidence="1">
    <location>
        <begin position="43"/>
        <end position="55"/>
    </location>
</feature>
<feature type="region of interest" description="Disordered" evidence="1">
    <location>
        <begin position="273"/>
        <end position="347"/>
    </location>
</feature>
<dbReference type="AlphaFoldDB" id="A0A9P8UP77"/>
<gene>
    <name evidence="2" type="ORF">BKA67DRAFT_249608</name>
</gene>
<evidence type="ECO:0000256" key="1">
    <source>
        <dbReference type="SAM" id="MobiDB-lite"/>
    </source>
</evidence>
<keyword evidence="3" id="KW-1185">Reference proteome</keyword>
<dbReference type="RefSeq" id="XP_045960050.1">
    <property type="nucleotide sequence ID" value="XM_046095728.1"/>
</dbReference>
<dbReference type="EMBL" id="JAGPXC010000003">
    <property type="protein sequence ID" value="KAH6655785.1"/>
    <property type="molecule type" value="Genomic_DNA"/>
</dbReference>
<comment type="caution">
    <text evidence="2">The sequence shown here is derived from an EMBL/GenBank/DDBJ whole genome shotgun (WGS) entry which is preliminary data.</text>
</comment>
<evidence type="ECO:0000313" key="3">
    <source>
        <dbReference type="Proteomes" id="UP000758603"/>
    </source>
</evidence>
<proteinExistence type="predicted"/>
<reference evidence="2" key="1">
    <citation type="journal article" date="2021" name="Nat. Commun.">
        <title>Genetic determinants of endophytism in the Arabidopsis root mycobiome.</title>
        <authorList>
            <person name="Mesny F."/>
            <person name="Miyauchi S."/>
            <person name="Thiergart T."/>
            <person name="Pickel B."/>
            <person name="Atanasova L."/>
            <person name="Karlsson M."/>
            <person name="Huettel B."/>
            <person name="Barry K.W."/>
            <person name="Haridas S."/>
            <person name="Chen C."/>
            <person name="Bauer D."/>
            <person name="Andreopoulos W."/>
            <person name="Pangilinan J."/>
            <person name="LaButti K."/>
            <person name="Riley R."/>
            <person name="Lipzen A."/>
            <person name="Clum A."/>
            <person name="Drula E."/>
            <person name="Henrissat B."/>
            <person name="Kohler A."/>
            <person name="Grigoriev I.V."/>
            <person name="Martin F.M."/>
            <person name="Hacquard S."/>
        </authorList>
    </citation>
    <scope>NUCLEOTIDE SEQUENCE</scope>
    <source>
        <strain evidence="2">MPI-SDFR-AT-0073</strain>
    </source>
</reference>
<name>A0A9P8UP77_9PEZI</name>
<feature type="region of interest" description="Disordered" evidence="1">
    <location>
        <begin position="192"/>
        <end position="244"/>
    </location>
</feature>
<evidence type="ECO:0000313" key="2">
    <source>
        <dbReference type="EMBL" id="KAH6655785.1"/>
    </source>
</evidence>
<feature type="compositionally biased region" description="Polar residues" evidence="1">
    <location>
        <begin position="198"/>
        <end position="210"/>
    </location>
</feature>
<feature type="compositionally biased region" description="Basic residues" evidence="1">
    <location>
        <begin position="214"/>
        <end position="229"/>
    </location>
</feature>
<feature type="region of interest" description="Disordered" evidence="1">
    <location>
        <begin position="360"/>
        <end position="379"/>
    </location>
</feature>
<feature type="compositionally biased region" description="Basic residues" evidence="1">
    <location>
        <begin position="309"/>
        <end position="319"/>
    </location>
</feature>
<feature type="compositionally biased region" description="Polar residues" evidence="1">
    <location>
        <begin position="324"/>
        <end position="338"/>
    </location>
</feature>
<sequence length="444" mass="49383">MYSILRKTARLFSGRPRRAENEVHDRRLSLPVSERASLERGRGRSRRRRRRKTSHQKPASCNILNSASQSPRAPRAASLRPHDNHGALDLGHIVPRDRRDPKGRRVYDKVLIWAYKDANSCTTDEAIKALLDQKKIDPPPPPTYKIKWSATNNVKAQMNKGKGGSKKLWEITAGPSGIRRWKVSPGASWAGIGMPWNTKRTLSRRSSVNSDSRHPKRARGSKRGRSKTRHVTDRQKPPDAMARYLPHKGDCAMLSGRCSGDPQLQAQGRMTLTRGADRNAAERRHYPTPLPADPIAVVTKSTKSTARTSARKPTGRHNRKADSADTSDLIVSSPTPDSQLPPEPTPPERAILAIRSDAVQNKTRSSTNTQARSAVAVAASARKRSPVHWGDTRRTYVPYESQPSSSSLQLLLAPRRPPSPIAWGMWHGPMSLVAVSLRLSSCHW</sequence>